<proteinExistence type="predicted"/>
<name>M6C9G4_LEPBO</name>
<comment type="caution">
    <text evidence="1">The sequence shown here is derived from an EMBL/GenBank/DDBJ whole genome shotgun (WGS) entry which is preliminary data.</text>
</comment>
<reference evidence="1 2" key="1">
    <citation type="submission" date="2013-01" db="EMBL/GenBank/DDBJ databases">
        <authorList>
            <person name="Harkins D.M."/>
            <person name="Durkin A.S."/>
            <person name="Brinkac L.M."/>
            <person name="Haft D.H."/>
            <person name="Selengut J.D."/>
            <person name="Sanka R."/>
            <person name="DePew J."/>
            <person name="Purushe J."/>
            <person name="Galloway R.L."/>
            <person name="Vinetz J.M."/>
            <person name="Sutton G.G."/>
            <person name="Nierman W.C."/>
            <person name="Fouts D.E."/>
        </authorList>
    </citation>
    <scope>NUCLEOTIDE SEQUENCE [LARGE SCALE GENOMIC DNA]</scope>
    <source>
        <strain evidence="1 2">Sponselee CDC</strain>
    </source>
</reference>
<dbReference type="Proteomes" id="UP000011873">
    <property type="component" value="Unassembled WGS sequence"/>
</dbReference>
<dbReference type="PATRIC" id="fig|1218567.3.peg.1439"/>
<evidence type="ECO:0000313" key="1">
    <source>
        <dbReference type="EMBL" id="EMJ82895.1"/>
    </source>
</evidence>
<dbReference type="AlphaFoldDB" id="M6C9G4"/>
<sequence>MNDLLKDLTPDFRKNMNQNCMLFLNWVFIKLNLKTETVRLYYECIFENNFRRFFQKIFLH</sequence>
<dbReference type="EMBL" id="ANMU01000057">
    <property type="protein sequence ID" value="EMJ82895.1"/>
    <property type="molecule type" value="Genomic_DNA"/>
</dbReference>
<protein>
    <submittedName>
        <fullName evidence="1">Uncharacterized protein</fullName>
    </submittedName>
</protein>
<evidence type="ECO:0000313" key="2">
    <source>
        <dbReference type="Proteomes" id="UP000011873"/>
    </source>
</evidence>
<gene>
    <name evidence="1" type="ORF">LEP1GSC016_2831</name>
</gene>
<organism evidence="1 2">
    <name type="scientific">Leptospira borgpetersenii serovar Hardjo-bovis str. Sponselee</name>
    <dbReference type="NCBI Taxonomy" id="1303729"/>
    <lineage>
        <taxon>Bacteria</taxon>
        <taxon>Pseudomonadati</taxon>
        <taxon>Spirochaetota</taxon>
        <taxon>Spirochaetia</taxon>
        <taxon>Leptospirales</taxon>
        <taxon>Leptospiraceae</taxon>
        <taxon>Leptospira</taxon>
    </lineage>
</organism>
<accession>M6C9G4</accession>